<keyword evidence="4" id="KW-0472">Membrane</keyword>
<evidence type="ECO:0000256" key="4">
    <source>
        <dbReference type="SAM" id="Phobius"/>
    </source>
</evidence>
<feature type="domain" description="Exonuclease" evidence="5">
    <location>
        <begin position="8"/>
        <end position="194"/>
    </location>
</feature>
<organism evidence="6 7">
    <name type="scientific">Sphingobacterium pedocola</name>
    <dbReference type="NCBI Taxonomy" id="2082722"/>
    <lineage>
        <taxon>Bacteria</taxon>
        <taxon>Pseudomonadati</taxon>
        <taxon>Bacteroidota</taxon>
        <taxon>Sphingobacteriia</taxon>
        <taxon>Sphingobacteriales</taxon>
        <taxon>Sphingobacteriaceae</taxon>
        <taxon>Sphingobacterium</taxon>
    </lineage>
</organism>
<dbReference type="InterPro" id="IPR036397">
    <property type="entry name" value="RNaseH_sf"/>
</dbReference>
<proteinExistence type="predicted"/>
<keyword evidence="4" id="KW-0812">Transmembrane</keyword>
<dbReference type="EMBL" id="PSKQ01000027">
    <property type="protein sequence ID" value="MBE8723180.1"/>
    <property type="molecule type" value="Genomic_DNA"/>
</dbReference>
<evidence type="ECO:0000313" key="7">
    <source>
        <dbReference type="Proteomes" id="UP000618319"/>
    </source>
</evidence>
<keyword evidence="1" id="KW-0540">Nuclease</keyword>
<dbReference type="Pfam" id="PF00929">
    <property type="entry name" value="RNase_T"/>
    <property type="match status" value="1"/>
</dbReference>
<keyword evidence="4" id="KW-1133">Transmembrane helix</keyword>
<evidence type="ECO:0000259" key="5">
    <source>
        <dbReference type="SMART" id="SM00479"/>
    </source>
</evidence>
<accession>A0ABR9TCV3</accession>
<keyword evidence="2" id="KW-0378">Hydrolase</keyword>
<feature type="transmembrane region" description="Helical" evidence="4">
    <location>
        <begin position="219"/>
        <end position="237"/>
    </location>
</feature>
<dbReference type="PANTHER" id="PTHR30231:SF4">
    <property type="entry name" value="PROTEIN NEN2"/>
    <property type="match status" value="1"/>
</dbReference>
<evidence type="ECO:0000256" key="2">
    <source>
        <dbReference type="ARBA" id="ARBA00022801"/>
    </source>
</evidence>
<dbReference type="SMART" id="SM00479">
    <property type="entry name" value="EXOIII"/>
    <property type="match status" value="1"/>
</dbReference>
<comment type="caution">
    <text evidence="6">The sequence shown here is derived from an EMBL/GenBank/DDBJ whole genome shotgun (WGS) entry which is preliminary data.</text>
</comment>
<keyword evidence="7" id="KW-1185">Reference proteome</keyword>
<reference evidence="6 7" key="1">
    <citation type="submission" date="2018-02" db="EMBL/GenBank/DDBJ databases">
        <title>Sphingobacterium KA21.</title>
        <authorList>
            <person name="Vasarhelyi B.M."/>
            <person name="Deshmukh S."/>
            <person name="Balint B."/>
            <person name="Kukolya J."/>
        </authorList>
    </citation>
    <scope>NUCLEOTIDE SEQUENCE [LARGE SCALE GENOMIC DNA]</scope>
    <source>
        <strain evidence="6 7">Ka21</strain>
    </source>
</reference>
<evidence type="ECO:0000256" key="1">
    <source>
        <dbReference type="ARBA" id="ARBA00022722"/>
    </source>
</evidence>
<dbReference type="InterPro" id="IPR013520">
    <property type="entry name" value="Ribonucl_H"/>
</dbReference>
<dbReference type="GO" id="GO:0004527">
    <property type="term" value="F:exonuclease activity"/>
    <property type="evidence" value="ECO:0007669"/>
    <property type="project" value="UniProtKB-KW"/>
</dbReference>
<dbReference type="Proteomes" id="UP000618319">
    <property type="component" value="Unassembled WGS sequence"/>
</dbReference>
<name>A0ABR9TCV3_9SPHI</name>
<dbReference type="PANTHER" id="PTHR30231">
    <property type="entry name" value="DNA POLYMERASE III SUBUNIT EPSILON"/>
    <property type="match status" value="1"/>
</dbReference>
<dbReference type="SUPFAM" id="SSF53098">
    <property type="entry name" value="Ribonuclease H-like"/>
    <property type="match status" value="1"/>
</dbReference>
<dbReference type="InterPro" id="IPR012337">
    <property type="entry name" value="RNaseH-like_sf"/>
</dbReference>
<sequence>MISTLKNYFLFVDTETSGLPKRWDQPYSLKGNWPFSIQIAWIIFDKNGVEIKRENYYINEKDFSIDPSALKVHGITHQFLEQNGQRRKKVMNKLAYDIKKYDPILVGHFIELDFHMLSADFYRSGIYCPLDGYPLFCTMLASKQYVENPRAKFLRLSELYTYLFDQSVSNIHNAIVDVEITAASFFELVRRGDINDQIIDAHQSYFAPQKPTRRTENRWGMLILFLLILLLIVFTCYERQD</sequence>
<evidence type="ECO:0000256" key="3">
    <source>
        <dbReference type="ARBA" id="ARBA00022839"/>
    </source>
</evidence>
<gene>
    <name evidence="6" type="ORF">C4F40_20875</name>
</gene>
<dbReference type="Gene3D" id="3.30.420.10">
    <property type="entry name" value="Ribonuclease H-like superfamily/Ribonuclease H"/>
    <property type="match status" value="1"/>
</dbReference>
<evidence type="ECO:0000313" key="6">
    <source>
        <dbReference type="EMBL" id="MBE8723180.1"/>
    </source>
</evidence>
<protein>
    <submittedName>
        <fullName evidence="6">3'-5' exonuclease</fullName>
    </submittedName>
</protein>
<keyword evidence="3 6" id="KW-0269">Exonuclease</keyword>
<dbReference type="CDD" id="cd06127">
    <property type="entry name" value="DEDDh"/>
    <property type="match status" value="1"/>
</dbReference>